<feature type="transmembrane region" description="Helical" evidence="1">
    <location>
        <begin position="81"/>
        <end position="105"/>
    </location>
</feature>
<reference evidence="2 3" key="1">
    <citation type="journal article" date="2016" name="Front. Microbiol.">
        <title>Genomic Resource of Rice Seed Associated Bacteria.</title>
        <authorList>
            <person name="Midha S."/>
            <person name="Bansal K."/>
            <person name="Sharma S."/>
            <person name="Kumar N."/>
            <person name="Patil P.P."/>
            <person name="Chaudhry V."/>
            <person name="Patil P.B."/>
        </authorList>
    </citation>
    <scope>NUCLEOTIDE SEQUENCE [LARGE SCALE GENOMIC DNA]</scope>
    <source>
        <strain evidence="2 3">NS220</strain>
    </source>
</reference>
<dbReference type="Proteomes" id="UP000075025">
    <property type="component" value="Unassembled WGS sequence"/>
</dbReference>
<dbReference type="AlphaFoldDB" id="A0A147EZ68"/>
<dbReference type="InterPro" id="IPR021517">
    <property type="entry name" value="DUF3180"/>
</dbReference>
<keyword evidence="1" id="KW-1133">Transmembrane helix</keyword>
<evidence type="ECO:0000313" key="2">
    <source>
        <dbReference type="EMBL" id="KTR95692.1"/>
    </source>
</evidence>
<dbReference type="EMBL" id="LDRT01000027">
    <property type="protein sequence ID" value="KTR95692.1"/>
    <property type="molecule type" value="Genomic_DNA"/>
</dbReference>
<feature type="transmembrane region" description="Helical" evidence="1">
    <location>
        <begin position="38"/>
        <end position="60"/>
    </location>
</feature>
<comment type="caution">
    <text evidence="2">The sequence shown here is derived from an EMBL/GenBank/DDBJ whole genome shotgun (WGS) entry which is preliminary data.</text>
</comment>
<keyword evidence="1" id="KW-0472">Membrane</keyword>
<dbReference type="Pfam" id="PF11377">
    <property type="entry name" value="DUF3180"/>
    <property type="match status" value="1"/>
</dbReference>
<dbReference type="RefSeq" id="WP_058623042.1">
    <property type="nucleotide sequence ID" value="NZ_LDRT01000027.1"/>
</dbReference>
<accession>A0A147EZ68</accession>
<dbReference type="PATRIC" id="fig|2033.6.peg.1993"/>
<feature type="transmembrane region" description="Helical" evidence="1">
    <location>
        <begin position="117"/>
        <end position="136"/>
    </location>
</feature>
<proteinExistence type="predicted"/>
<name>A0A147EZ68_MICTE</name>
<sequence length="161" mass="16286">MKRTGAGILVIAAVVGAVCGFILDTVLAAMGRPTFSPAASLPTILVLLAAVIVVLAVPVARATRGRSTRRIDPFRALRIAMLAKASSLVGAAATGFGAGLLSFLFTRPVTPSVGSMASIIATVVCGVVLVVAGLVAEQLCTIRKDDDDEHPGLPGADAAPR</sequence>
<gene>
    <name evidence="2" type="ORF">NS220_05325</name>
</gene>
<keyword evidence="1" id="KW-0812">Transmembrane</keyword>
<organism evidence="2 3">
    <name type="scientific">Microbacterium testaceum</name>
    <name type="common">Aureobacterium testaceum</name>
    <name type="synonym">Brevibacterium testaceum</name>
    <dbReference type="NCBI Taxonomy" id="2033"/>
    <lineage>
        <taxon>Bacteria</taxon>
        <taxon>Bacillati</taxon>
        <taxon>Actinomycetota</taxon>
        <taxon>Actinomycetes</taxon>
        <taxon>Micrococcales</taxon>
        <taxon>Microbacteriaceae</taxon>
        <taxon>Microbacterium</taxon>
    </lineage>
</organism>
<evidence type="ECO:0000313" key="3">
    <source>
        <dbReference type="Proteomes" id="UP000075025"/>
    </source>
</evidence>
<evidence type="ECO:0008006" key="4">
    <source>
        <dbReference type="Google" id="ProtNLM"/>
    </source>
</evidence>
<evidence type="ECO:0000256" key="1">
    <source>
        <dbReference type="SAM" id="Phobius"/>
    </source>
</evidence>
<protein>
    <recommendedName>
        <fullName evidence="4">DUF3180 domain-containing protein</fullName>
    </recommendedName>
</protein>